<dbReference type="InterPro" id="IPR036388">
    <property type="entry name" value="WH-like_DNA-bd_sf"/>
</dbReference>
<accession>A0ABV2PY92</accession>
<dbReference type="InterPro" id="IPR005119">
    <property type="entry name" value="LysR_subst-bd"/>
</dbReference>
<dbReference type="Gene3D" id="1.10.10.10">
    <property type="entry name" value="Winged helix-like DNA-binding domain superfamily/Winged helix DNA-binding domain"/>
    <property type="match status" value="1"/>
</dbReference>
<dbReference type="InterPro" id="IPR036390">
    <property type="entry name" value="WH_DNA-bd_sf"/>
</dbReference>
<dbReference type="Pfam" id="PF03466">
    <property type="entry name" value="LysR_substrate"/>
    <property type="match status" value="1"/>
</dbReference>
<dbReference type="EMBL" id="JBEPSD010000002">
    <property type="protein sequence ID" value="MET4570021.1"/>
    <property type="molecule type" value="Genomic_DNA"/>
</dbReference>
<evidence type="ECO:0000256" key="3">
    <source>
        <dbReference type="ARBA" id="ARBA00023125"/>
    </source>
</evidence>
<keyword evidence="3 6" id="KW-0238">DNA-binding</keyword>
<keyword evidence="2" id="KW-0805">Transcription regulation</keyword>
<keyword evidence="7" id="KW-1185">Reference proteome</keyword>
<evidence type="ECO:0000313" key="6">
    <source>
        <dbReference type="EMBL" id="MET4570021.1"/>
    </source>
</evidence>
<dbReference type="SUPFAM" id="SSF46785">
    <property type="entry name" value="Winged helix' DNA-binding domain"/>
    <property type="match status" value="1"/>
</dbReference>
<evidence type="ECO:0000259" key="5">
    <source>
        <dbReference type="PROSITE" id="PS50931"/>
    </source>
</evidence>
<proteinExistence type="inferred from homology"/>
<feature type="domain" description="HTH lysR-type" evidence="5">
    <location>
        <begin position="1"/>
        <end position="58"/>
    </location>
</feature>
<dbReference type="PRINTS" id="PR00039">
    <property type="entry name" value="HTHLYSR"/>
</dbReference>
<dbReference type="PANTHER" id="PTHR30126:SF40">
    <property type="entry name" value="HTH-TYPE TRANSCRIPTIONAL REGULATOR GLTR"/>
    <property type="match status" value="1"/>
</dbReference>
<evidence type="ECO:0000256" key="2">
    <source>
        <dbReference type="ARBA" id="ARBA00023015"/>
    </source>
</evidence>
<name>A0ABV2PY92_9GAMM</name>
<evidence type="ECO:0000256" key="1">
    <source>
        <dbReference type="ARBA" id="ARBA00009437"/>
    </source>
</evidence>
<evidence type="ECO:0000256" key="4">
    <source>
        <dbReference type="ARBA" id="ARBA00023163"/>
    </source>
</evidence>
<dbReference type="PROSITE" id="PS50931">
    <property type="entry name" value="HTH_LYSR"/>
    <property type="match status" value="1"/>
</dbReference>
<comment type="caution">
    <text evidence="6">The sequence shown here is derived from an EMBL/GenBank/DDBJ whole genome shotgun (WGS) entry which is preliminary data.</text>
</comment>
<dbReference type="PANTHER" id="PTHR30126">
    <property type="entry name" value="HTH-TYPE TRANSCRIPTIONAL REGULATOR"/>
    <property type="match status" value="1"/>
</dbReference>
<sequence>MDLRELEAFLAVVETGGVGRAAARLHRAQSSITSRIHQLESSLGMTLFHRESQRLRLTVAGETLVDHARRLLELADQTRTAVRSDEVGGKIRLGAMESIAASRLPHPLAQFHRRYPQVWVNLSTMSSHGLVADVQSGGLDAAIVGEAVDATRFRSVPLYEEELVLVGARDSVMLREPRRLAGGAVLVYHKPGCAYRRRFEQWLESQHIVPAHVLEFASYHGMFAAAAGGVGLGMLPRSVLEVFPQRDVLSTRDIAPRLARLKTFLITSRDRHLPSLARLEECLREDAAKQRAGSGCGRVKAEKQKAVSAVR</sequence>
<organism evidence="6 7">
    <name type="scientific">Rhodanobacter soli</name>
    <dbReference type="NCBI Taxonomy" id="590609"/>
    <lineage>
        <taxon>Bacteria</taxon>
        <taxon>Pseudomonadati</taxon>
        <taxon>Pseudomonadota</taxon>
        <taxon>Gammaproteobacteria</taxon>
        <taxon>Lysobacterales</taxon>
        <taxon>Rhodanobacteraceae</taxon>
        <taxon>Rhodanobacter</taxon>
    </lineage>
</organism>
<gene>
    <name evidence="6" type="ORF">ABIE04_002382</name>
</gene>
<reference evidence="6 7" key="1">
    <citation type="submission" date="2024-06" db="EMBL/GenBank/DDBJ databases">
        <title>Sorghum-associated microbial communities from plants grown in Nebraska, USA.</title>
        <authorList>
            <person name="Schachtman D."/>
        </authorList>
    </citation>
    <scope>NUCLEOTIDE SEQUENCE [LARGE SCALE GENOMIC DNA]</scope>
    <source>
        <strain evidence="6 7">1757</strain>
    </source>
</reference>
<dbReference type="Pfam" id="PF00126">
    <property type="entry name" value="HTH_1"/>
    <property type="match status" value="1"/>
</dbReference>
<dbReference type="InterPro" id="IPR000847">
    <property type="entry name" value="LysR_HTH_N"/>
</dbReference>
<keyword evidence="4" id="KW-0804">Transcription</keyword>
<dbReference type="SUPFAM" id="SSF53850">
    <property type="entry name" value="Periplasmic binding protein-like II"/>
    <property type="match status" value="1"/>
</dbReference>
<dbReference type="Proteomes" id="UP001549251">
    <property type="component" value="Unassembled WGS sequence"/>
</dbReference>
<dbReference type="Gene3D" id="3.40.190.290">
    <property type="match status" value="1"/>
</dbReference>
<dbReference type="RefSeq" id="WP_354550300.1">
    <property type="nucleotide sequence ID" value="NZ_JBEPSD010000002.1"/>
</dbReference>
<comment type="similarity">
    <text evidence="1">Belongs to the LysR transcriptional regulatory family.</text>
</comment>
<protein>
    <submittedName>
        <fullName evidence="6">DNA-binding transcriptional LysR family regulator</fullName>
    </submittedName>
</protein>
<dbReference type="GO" id="GO:0003677">
    <property type="term" value="F:DNA binding"/>
    <property type="evidence" value="ECO:0007669"/>
    <property type="project" value="UniProtKB-KW"/>
</dbReference>
<evidence type="ECO:0000313" key="7">
    <source>
        <dbReference type="Proteomes" id="UP001549251"/>
    </source>
</evidence>